<dbReference type="Pfam" id="PF03364">
    <property type="entry name" value="Polyketide_cyc"/>
    <property type="match status" value="1"/>
</dbReference>
<dbReference type="CDD" id="cd07812">
    <property type="entry name" value="SRPBCC"/>
    <property type="match status" value="1"/>
</dbReference>
<evidence type="ECO:0000313" key="3">
    <source>
        <dbReference type="Proteomes" id="UP000701698"/>
    </source>
</evidence>
<dbReference type="SUPFAM" id="SSF55961">
    <property type="entry name" value="Bet v1-like"/>
    <property type="match status" value="1"/>
</dbReference>
<protein>
    <submittedName>
        <fullName evidence="2">SRPBCC family protein</fullName>
    </submittedName>
</protein>
<gene>
    <name evidence="2" type="ORF">KC571_02085</name>
</gene>
<dbReference type="Gene3D" id="3.30.530.20">
    <property type="match status" value="1"/>
</dbReference>
<reference evidence="2" key="2">
    <citation type="journal article" date="2021" name="Microbiome">
        <title>Successional dynamics and alternative stable states in a saline activated sludge microbial community over 9 years.</title>
        <authorList>
            <person name="Wang Y."/>
            <person name="Ye J."/>
            <person name="Ju F."/>
            <person name="Liu L."/>
            <person name="Boyd J.A."/>
            <person name="Deng Y."/>
            <person name="Parks D.H."/>
            <person name="Jiang X."/>
            <person name="Yin X."/>
            <person name="Woodcroft B.J."/>
            <person name="Tyson G.W."/>
            <person name="Hugenholtz P."/>
            <person name="Polz M.F."/>
            <person name="Zhang T."/>
        </authorList>
    </citation>
    <scope>NUCLEOTIDE SEQUENCE</scope>
    <source>
        <strain evidence="2">HKST-UBA01</strain>
    </source>
</reference>
<name>A0A955LH73_UNCKA</name>
<reference evidence="2" key="1">
    <citation type="submission" date="2020-04" db="EMBL/GenBank/DDBJ databases">
        <authorList>
            <person name="Zhang T."/>
        </authorList>
    </citation>
    <scope>NUCLEOTIDE SEQUENCE</scope>
    <source>
        <strain evidence="2">HKST-UBA01</strain>
    </source>
</reference>
<dbReference type="EMBL" id="JAGQKX010000040">
    <property type="protein sequence ID" value="MCA9390168.1"/>
    <property type="molecule type" value="Genomic_DNA"/>
</dbReference>
<dbReference type="AlphaFoldDB" id="A0A955LH73"/>
<evidence type="ECO:0000313" key="2">
    <source>
        <dbReference type="EMBL" id="MCA9390168.1"/>
    </source>
</evidence>
<dbReference type="Proteomes" id="UP000701698">
    <property type="component" value="Unassembled WGS sequence"/>
</dbReference>
<evidence type="ECO:0000259" key="1">
    <source>
        <dbReference type="Pfam" id="PF03364"/>
    </source>
</evidence>
<sequence>MPRLLLEGSWFVNAPREKLYEIMSDFESMPKNFPTVAKSVSILSREGNNLTIDAVAPFLGVNLTAHMQTELIPPKGYISHNNSPITKDGVEKFLMEEENGGTRITYTYDIEVRNPLLRVIAKPLIGGFMMWHWKRAVIDRLEVLASQ</sequence>
<accession>A0A955LH73</accession>
<organism evidence="2 3">
    <name type="scientific">candidate division WWE3 bacterium</name>
    <dbReference type="NCBI Taxonomy" id="2053526"/>
    <lineage>
        <taxon>Bacteria</taxon>
        <taxon>Katanobacteria</taxon>
    </lineage>
</organism>
<feature type="domain" description="Coenzyme Q-binding protein COQ10 START" evidence="1">
    <location>
        <begin position="12"/>
        <end position="125"/>
    </location>
</feature>
<proteinExistence type="predicted"/>
<dbReference type="InterPro" id="IPR023393">
    <property type="entry name" value="START-like_dom_sf"/>
</dbReference>
<comment type="caution">
    <text evidence="2">The sequence shown here is derived from an EMBL/GenBank/DDBJ whole genome shotgun (WGS) entry which is preliminary data.</text>
</comment>
<dbReference type="InterPro" id="IPR005031">
    <property type="entry name" value="COQ10_START"/>
</dbReference>